<organism evidence="6 7">
    <name type="scientific">Oryctes borbonicus</name>
    <dbReference type="NCBI Taxonomy" id="1629725"/>
    <lineage>
        <taxon>Eukaryota</taxon>
        <taxon>Metazoa</taxon>
        <taxon>Ecdysozoa</taxon>
        <taxon>Arthropoda</taxon>
        <taxon>Hexapoda</taxon>
        <taxon>Insecta</taxon>
        <taxon>Pterygota</taxon>
        <taxon>Neoptera</taxon>
        <taxon>Endopterygota</taxon>
        <taxon>Coleoptera</taxon>
        <taxon>Polyphaga</taxon>
        <taxon>Scarabaeiformia</taxon>
        <taxon>Scarabaeidae</taxon>
        <taxon>Dynastinae</taxon>
        <taxon>Oryctes</taxon>
    </lineage>
</organism>
<evidence type="ECO:0000256" key="3">
    <source>
        <dbReference type="ARBA" id="ARBA00012663"/>
    </source>
</evidence>
<feature type="non-terminal residue" evidence="6">
    <location>
        <position position="149"/>
    </location>
</feature>
<dbReference type="OrthoDB" id="428480at2759"/>
<dbReference type="PANTHER" id="PTHR22600">
    <property type="entry name" value="BETA-HEXOSAMINIDASE"/>
    <property type="match status" value="1"/>
</dbReference>
<evidence type="ECO:0000256" key="1">
    <source>
        <dbReference type="ARBA" id="ARBA00001231"/>
    </source>
</evidence>
<dbReference type="EMBL" id="LJIG01009944">
    <property type="protein sequence ID" value="KRT82067.1"/>
    <property type="molecule type" value="Genomic_DNA"/>
</dbReference>
<reference evidence="6 7" key="1">
    <citation type="submission" date="2015-09" db="EMBL/GenBank/DDBJ databases">
        <title>Draft genome of the scarab beetle Oryctes borbonicus.</title>
        <authorList>
            <person name="Meyer J.M."/>
            <person name="Markov G.V."/>
            <person name="Baskaran P."/>
            <person name="Herrmann M."/>
            <person name="Sommer R.J."/>
            <person name="Roedelsperger C."/>
        </authorList>
    </citation>
    <scope>NUCLEOTIDE SEQUENCE [LARGE SCALE GENOMIC DNA]</scope>
    <source>
        <strain evidence="6">OB123</strain>
        <tissue evidence="6">Whole animal</tissue>
    </source>
</reference>
<dbReference type="GO" id="GO:0016231">
    <property type="term" value="F:beta-N-acetylglucosaminidase activity"/>
    <property type="evidence" value="ECO:0007669"/>
    <property type="project" value="TreeGrafter"/>
</dbReference>
<dbReference type="GO" id="GO:0005975">
    <property type="term" value="P:carbohydrate metabolic process"/>
    <property type="evidence" value="ECO:0007669"/>
    <property type="project" value="InterPro"/>
</dbReference>
<gene>
    <name evidence="6" type="ORF">AMK59_3670</name>
</gene>
<dbReference type="Proteomes" id="UP000051574">
    <property type="component" value="Unassembled WGS sequence"/>
</dbReference>
<name>A0A0T6B3N1_9SCAR</name>
<comment type="catalytic activity">
    <reaction evidence="1">
        <text>Hydrolysis of terminal non-reducing N-acetyl-D-hexosamine residues in N-acetyl-beta-D-hexosaminides.</text>
        <dbReference type="EC" id="3.2.1.52"/>
    </reaction>
</comment>
<dbReference type="GO" id="GO:0030203">
    <property type="term" value="P:glycosaminoglycan metabolic process"/>
    <property type="evidence" value="ECO:0007669"/>
    <property type="project" value="TreeGrafter"/>
</dbReference>
<dbReference type="PRINTS" id="PR00738">
    <property type="entry name" value="GLHYDRLASE20"/>
</dbReference>
<dbReference type="InterPro" id="IPR025705">
    <property type="entry name" value="Beta_hexosaminidase_sua/sub"/>
</dbReference>
<dbReference type="EC" id="3.2.1.52" evidence="3"/>
<evidence type="ECO:0000313" key="6">
    <source>
        <dbReference type="EMBL" id="KRT82067.1"/>
    </source>
</evidence>
<comment type="caution">
    <text evidence="6">The sequence shown here is derived from an EMBL/GenBank/DDBJ whole genome shotgun (WGS) entry which is preliminary data.</text>
</comment>
<dbReference type="Gene3D" id="3.20.20.80">
    <property type="entry name" value="Glycosidases"/>
    <property type="match status" value="1"/>
</dbReference>
<sequence>DSDMILWSSGLTNPETIERYLDSNRYIIQTWVGSHDALPKKLLNLGYRLIISTKNAWYLDHGFWGSTHYYPWRTVYGNQLPAHKGVLGGEVCMWGEMVDDNNIDPRVWPRAAAAAERLWSDPEDTSGEAEPRFYQHRNRLVDRGIKAEA</sequence>
<evidence type="ECO:0000313" key="7">
    <source>
        <dbReference type="Proteomes" id="UP000051574"/>
    </source>
</evidence>
<evidence type="ECO:0000256" key="4">
    <source>
        <dbReference type="ARBA" id="ARBA00022801"/>
    </source>
</evidence>
<dbReference type="GO" id="GO:0005886">
    <property type="term" value="C:plasma membrane"/>
    <property type="evidence" value="ECO:0007669"/>
    <property type="project" value="TreeGrafter"/>
</dbReference>
<proteinExistence type="inferred from homology"/>
<dbReference type="InterPro" id="IPR015883">
    <property type="entry name" value="Glyco_hydro_20_cat"/>
</dbReference>
<protein>
    <recommendedName>
        <fullName evidence="3">beta-N-acetylhexosaminidase</fullName>
        <ecNumber evidence="3">3.2.1.52</ecNumber>
    </recommendedName>
</protein>
<dbReference type="PANTHER" id="PTHR22600:SF42">
    <property type="entry name" value="BETA-N-ACETYLHEXOSAMINIDASE"/>
    <property type="match status" value="1"/>
</dbReference>
<feature type="domain" description="Glycoside hydrolase family 20 catalytic" evidence="5">
    <location>
        <begin position="3"/>
        <end position="121"/>
    </location>
</feature>
<dbReference type="SUPFAM" id="SSF51445">
    <property type="entry name" value="(Trans)glycosidases"/>
    <property type="match status" value="1"/>
</dbReference>
<accession>A0A0T6B3N1</accession>
<feature type="non-terminal residue" evidence="6">
    <location>
        <position position="1"/>
    </location>
</feature>
<comment type="similarity">
    <text evidence="2">Belongs to the glycosyl hydrolase 20 family.</text>
</comment>
<keyword evidence="4 6" id="KW-0378">Hydrolase</keyword>
<evidence type="ECO:0000259" key="5">
    <source>
        <dbReference type="Pfam" id="PF00728"/>
    </source>
</evidence>
<evidence type="ECO:0000256" key="2">
    <source>
        <dbReference type="ARBA" id="ARBA00006285"/>
    </source>
</evidence>
<dbReference type="InterPro" id="IPR017853">
    <property type="entry name" value="GH"/>
</dbReference>
<dbReference type="Pfam" id="PF00728">
    <property type="entry name" value="Glyco_hydro_20"/>
    <property type="match status" value="1"/>
</dbReference>
<keyword evidence="7" id="KW-1185">Reference proteome</keyword>
<dbReference type="AlphaFoldDB" id="A0A0T6B3N1"/>